<dbReference type="PANTHER" id="PTHR11487:SF0">
    <property type="entry name" value="S-ACYL FATTY ACID SYNTHASE THIOESTERASE, MEDIUM CHAIN"/>
    <property type="match status" value="1"/>
</dbReference>
<accession>M2PC98</accession>
<dbReference type="EMBL" id="ANMG01000109">
    <property type="protein sequence ID" value="EMD21968.1"/>
    <property type="molecule type" value="Genomic_DNA"/>
</dbReference>
<evidence type="ECO:0000259" key="2">
    <source>
        <dbReference type="Pfam" id="PF00975"/>
    </source>
</evidence>
<evidence type="ECO:0000313" key="3">
    <source>
        <dbReference type="EMBL" id="EMD21968.1"/>
    </source>
</evidence>
<name>M2PC98_9PSEU</name>
<feature type="domain" description="Thioesterase" evidence="2">
    <location>
        <begin position="3"/>
        <end position="217"/>
    </location>
</feature>
<dbReference type="Gene3D" id="3.40.50.1820">
    <property type="entry name" value="alpha/beta hydrolase"/>
    <property type="match status" value="1"/>
</dbReference>
<gene>
    <name evidence="4" type="ORF">B0293_39965</name>
    <name evidence="3" type="ORF">C791_0589</name>
</gene>
<dbReference type="RefSeq" id="WP_005167987.1">
    <property type="nucleotide sequence ID" value="NZ_ANMG01000109.1"/>
</dbReference>
<dbReference type="InterPro" id="IPR001031">
    <property type="entry name" value="Thioesterase"/>
</dbReference>
<protein>
    <submittedName>
        <fullName evidence="3">Thioesterase</fullName>
    </submittedName>
</protein>
<dbReference type="OrthoDB" id="4169718at2"/>
<dbReference type="Pfam" id="PF00975">
    <property type="entry name" value="Thioesterase"/>
    <property type="match status" value="1"/>
</dbReference>
<comment type="caution">
    <text evidence="3">The sequence shown here is derived from an EMBL/GenBank/DDBJ whole genome shotgun (WGS) entry which is preliminary data.</text>
</comment>
<dbReference type="SUPFAM" id="SSF53474">
    <property type="entry name" value="alpha/beta-Hydrolases"/>
    <property type="match status" value="1"/>
</dbReference>
<evidence type="ECO:0000313" key="6">
    <source>
        <dbReference type="Proteomes" id="UP000188551"/>
    </source>
</evidence>
<dbReference type="PATRIC" id="fig|1238180.3.peg.8321"/>
<keyword evidence="6" id="KW-1185">Reference proteome</keyword>
<dbReference type="Proteomes" id="UP000014137">
    <property type="component" value="Unassembled WGS sequence"/>
</dbReference>
<evidence type="ECO:0000256" key="1">
    <source>
        <dbReference type="ARBA" id="ARBA00007169"/>
    </source>
</evidence>
<proteinExistence type="inferred from homology"/>
<reference evidence="3 5" key="1">
    <citation type="submission" date="2012-10" db="EMBL/GenBank/DDBJ databases">
        <title>Genome assembly of Amycolatopsis azurea DSM 43854.</title>
        <authorList>
            <person name="Khatri I."/>
            <person name="Kaur I."/>
            <person name="Subramanian S."/>
            <person name="Mayilraj S."/>
        </authorList>
    </citation>
    <scope>NUCLEOTIDE SEQUENCE [LARGE SCALE GENOMIC DNA]</scope>
    <source>
        <strain evidence="3 5">DSM 43854</strain>
    </source>
</reference>
<dbReference type="PANTHER" id="PTHR11487">
    <property type="entry name" value="THIOESTERASE"/>
    <property type="match status" value="1"/>
</dbReference>
<dbReference type="AlphaFoldDB" id="M2PC98"/>
<dbReference type="EMBL" id="MUXN01000033">
    <property type="protein sequence ID" value="OOC00984.1"/>
    <property type="molecule type" value="Genomic_DNA"/>
</dbReference>
<organism evidence="3 5">
    <name type="scientific">Amycolatopsis azurea DSM 43854</name>
    <dbReference type="NCBI Taxonomy" id="1238180"/>
    <lineage>
        <taxon>Bacteria</taxon>
        <taxon>Bacillati</taxon>
        <taxon>Actinomycetota</taxon>
        <taxon>Actinomycetes</taxon>
        <taxon>Pseudonocardiales</taxon>
        <taxon>Pseudonocardiaceae</taxon>
        <taxon>Amycolatopsis</taxon>
    </lineage>
</organism>
<evidence type="ECO:0000313" key="5">
    <source>
        <dbReference type="Proteomes" id="UP000014137"/>
    </source>
</evidence>
<dbReference type="InterPro" id="IPR029058">
    <property type="entry name" value="AB_hydrolase_fold"/>
</dbReference>
<evidence type="ECO:0000313" key="4">
    <source>
        <dbReference type="EMBL" id="OOC00984.1"/>
    </source>
</evidence>
<dbReference type="Proteomes" id="UP000188551">
    <property type="component" value="Unassembled WGS sequence"/>
</dbReference>
<comment type="similarity">
    <text evidence="1">Belongs to the thioesterase family.</text>
</comment>
<dbReference type="GO" id="GO:0008610">
    <property type="term" value="P:lipid biosynthetic process"/>
    <property type="evidence" value="ECO:0007669"/>
    <property type="project" value="TreeGrafter"/>
</dbReference>
<dbReference type="InterPro" id="IPR012223">
    <property type="entry name" value="TEII"/>
</dbReference>
<sequence length="228" mass="24778">MTRLVCLPFGGSGAAFFHPWSAFADDLEIVPMRLPGRERLIDVEPYRSVHEAVDAFVDDLGDPGDVVLFGHSVGAVLAYELAHRLPSVRHVFVSGSPGPSSVRPHEIRASVREDDDAFLAQVQVLSGHVDQALYHPDLRELLLPALRADVTMHENYVPSTTEPLSVPITALRGTGDELVAAEDIREWAAFTTAGFDAVEIPGAHMYVVDSGEAMMNLIQNAIRSDSVV</sequence>
<reference evidence="4 6" key="2">
    <citation type="submission" date="2017-02" db="EMBL/GenBank/DDBJ databases">
        <title>Amycolatopsis azurea DSM 43854 draft genome.</title>
        <authorList>
            <person name="Mayilraj S."/>
        </authorList>
    </citation>
    <scope>NUCLEOTIDE SEQUENCE [LARGE SCALE GENOMIC DNA]</scope>
    <source>
        <strain evidence="4 6">DSM 43854</strain>
    </source>
</reference>